<name>A0A9N9M1T1_9HELO</name>
<comment type="caution">
    <text evidence="1">The sequence shown here is derived from an EMBL/GenBank/DDBJ whole genome shotgun (WGS) entry which is preliminary data.</text>
</comment>
<protein>
    <submittedName>
        <fullName evidence="1">Uncharacterized protein</fullName>
    </submittedName>
</protein>
<gene>
    <name evidence="1" type="ORF">HYALB_00009853</name>
</gene>
<evidence type="ECO:0000313" key="1">
    <source>
        <dbReference type="EMBL" id="CAG8983757.1"/>
    </source>
</evidence>
<evidence type="ECO:0000313" key="2">
    <source>
        <dbReference type="Proteomes" id="UP000701801"/>
    </source>
</evidence>
<dbReference type="AlphaFoldDB" id="A0A9N9M1T1"/>
<reference evidence="1" key="1">
    <citation type="submission" date="2021-07" db="EMBL/GenBank/DDBJ databases">
        <authorList>
            <person name="Durling M."/>
        </authorList>
    </citation>
    <scope>NUCLEOTIDE SEQUENCE</scope>
</reference>
<sequence>MDLPALFDSGSLKVFGLCHIAVMASPDFFEGSQWTGYEYWCYHSSDGLRRTVWGGIGADNSEVQLNNFNKPPRSSENPRDRYVERYARFKLLRWDDSRFYVLQSNYFQSGDDTHCLTLRVDMLTGIIKIIRHVNWDNFPKVDLGGCGKLSGAKQVTSVNSNSLKKALPDKVE</sequence>
<accession>A0A9N9M1T1</accession>
<dbReference type="EMBL" id="CAJVRM010000737">
    <property type="protein sequence ID" value="CAG8983757.1"/>
    <property type="molecule type" value="Genomic_DNA"/>
</dbReference>
<proteinExistence type="predicted"/>
<keyword evidence="2" id="KW-1185">Reference proteome</keyword>
<organism evidence="1 2">
    <name type="scientific">Hymenoscyphus albidus</name>
    <dbReference type="NCBI Taxonomy" id="595503"/>
    <lineage>
        <taxon>Eukaryota</taxon>
        <taxon>Fungi</taxon>
        <taxon>Dikarya</taxon>
        <taxon>Ascomycota</taxon>
        <taxon>Pezizomycotina</taxon>
        <taxon>Leotiomycetes</taxon>
        <taxon>Helotiales</taxon>
        <taxon>Helotiaceae</taxon>
        <taxon>Hymenoscyphus</taxon>
    </lineage>
</organism>
<dbReference type="OrthoDB" id="3559399at2759"/>
<dbReference type="Proteomes" id="UP000701801">
    <property type="component" value="Unassembled WGS sequence"/>
</dbReference>